<evidence type="ECO:0000313" key="4">
    <source>
        <dbReference type="Proteomes" id="UP000688947"/>
    </source>
</evidence>
<gene>
    <name evidence="3" type="ORF">JG687_00003570</name>
</gene>
<feature type="compositionally biased region" description="Low complexity" evidence="1">
    <location>
        <begin position="91"/>
        <end position="104"/>
    </location>
</feature>
<feature type="non-terminal residue" evidence="3">
    <location>
        <position position="1"/>
    </location>
</feature>
<feature type="region of interest" description="Disordered" evidence="1">
    <location>
        <begin position="64"/>
        <end position="107"/>
    </location>
</feature>
<feature type="compositionally biased region" description="Basic and acidic residues" evidence="1">
    <location>
        <begin position="71"/>
        <end position="80"/>
    </location>
</feature>
<dbReference type="AlphaFoldDB" id="A0A8T1US09"/>
<name>A0A8T1US09_9STRA</name>
<dbReference type="VEuPathDB" id="FungiDB:PC110_g10160"/>
<reference evidence="3" key="1">
    <citation type="submission" date="2021-01" db="EMBL/GenBank/DDBJ databases">
        <title>Phytophthora aleatoria, a newly-described species from Pinus radiata is distinct from Phytophthora cactorum isolates based on comparative genomics.</title>
        <authorList>
            <person name="Mcdougal R."/>
            <person name="Panda P."/>
            <person name="Williams N."/>
            <person name="Studholme D.J."/>
        </authorList>
    </citation>
    <scope>NUCLEOTIDE SEQUENCE</scope>
    <source>
        <strain evidence="3">NZFS 3830</strain>
    </source>
</reference>
<evidence type="ECO:0000256" key="2">
    <source>
        <dbReference type="SAM" id="SignalP"/>
    </source>
</evidence>
<comment type="caution">
    <text evidence="3">The sequence shown here is derived from an EMBL/GenBank/DDBJ whole genome shotgun (WGS) entry which is preliminary data.</text>
</comment>
<evidence type="ECO:0000256" key="1">
    <source>
        <dbReference type="SAM" id="MobiDB-lite"/>
    </source>
</evidence>
<sequence>FVSIYCICICLPWISTVDLLLDMHPRLLLLSSTSAPSMDRLLVLALPLESSLTSSFCRSLSFSGFKPPGVGRERSEDEIPHLSLPDRSSIQQQQKQHQPPLLHQRPASSRFLNRYYEKTSEQ</sequence>
<evidence type="ECO:0008006" key="5">
    <source>
        <dbReference type="Google" id="ProtNLM"/>
    </source>
</evidence>
<keyword evidence="2" id="KW-0732">Signal</keyword>
<dbReference type="Proteomes" id="UP000688947">
    <property type="component" value="Unassembled WGS sequence"/>
</dbReference>
<organism evidence="3 4">
    <name type="scientific">Phytophthora cactorum</name>
    <dbReference type="NCBI Taxonomy" id="29920"/>
    <lineage>
        <taxon>Eukaryota</taxon>
        <taxon>Sar</taxon>
        <taxon>Stramenopiles</taxon>
        <taxon>Oomycota</taxon>
        <taxon>Peronosporomycetes</taxon>
        <taxon>Peronosporales</taxon>
        <taxon>Peronosporaceae</taxon>
        <taxon>Phytophthora</taxon>
    </lineage>
</organism>
<proteinExistence type="predicted"/>
<feature type="signal peptide" evidence="2">
    <location>
        <begin position="1"/>
        <end position="16"/>
    </location>
</feature>
<protein>
    <recommendedName>
        <fullName evidence="5">RxLR effector protein</fullName>
    </recommendedName>
</protein>
<dbReference type="EMBL" id="JAENGZ010000112">
    <property type="protein sequence ID" value="KAG6968734.1"/>
    <property type="molecule type" value="Genomic_DNA"/>
</dbReference>
<evidence type="ECO:0000313" key="3">
    <source>
        <dbReference type="EMBL" id="KAG6968734.1"/>
    </source>
</evidence>
<feature type="chain" id="PRO_5035790776" description="RxLR effector protein" evidence="2">
    <location>
        <begin position="17"/>
        <end position="122"/>
    </location>
</feature>
<accession>A0A8T1US09</accession>